<dbReference type="FunFam" id="3.80.10.10:FF:000049">
    <property type="entry name" value="Dynein light chain 1"/>
    <property type="match status" value="1"/>
</dbReference>
<evidence type="ECO:0000256" key="6">
    <source>
        <dbReference type="ARBA" id="ARBA00023017"/>
    </source>
</evidence>
<dbReference type="SUPFAM" id="SSF52058">
    <property type="entry name" value="L domain-like"/>
    <property type="match status" value="1"/>
</dbReference>
<keyword evidence="4" id="KW-0493">Microtubule</keyword>
<dbReference type="SMART" id="SM00365">
    <property type="entry name" value="LRR_SD22"/>
    <property type="match status" value="4"/>
</dbReference>
<keyword evidence="7" id="KW-0505">Motor protein</keyword>
<comment type="subcellular location">
    <subcellularLocation>
        <location evidence="1">Cytoplasm</location>
        <location evidence="1">Cytoskeleton</location>
        <location evidence="1">Cilium axoneme</location>
    </subcellularLocation>
</comment>
<evidence type="ECO:0000256" key="3">
    <source>
        <dbReference type="ARBA" id="ARBA00022614"/>
    </source>
</evidence>
<evidence type="ECO:0000256" key="7">
    <source>
        <dbReference type="ARBA" id="ARBA00023175"/>
    </source>
</evidence>
<dbReference type="InParanoid" id="E0W4A5"/>
<comment type="similarity">
    <text evidence="10">Belongs to the dynein light chain LC1-type family.</text>
</comment>
<sequence length="200" mass="22943">MAKATSIKEALKRWEEKNNKSASEAKEVFLCFQWPPIEKMDNSLATLTNCTRLSLSTNMIEKISGVGTLKNLKILSLGRNYIKSFTGLEALGDTLEELWISYNLIEKLKGINVLRNLKVLYISNNLIREWPEFNKLQELPLLEDLLFVGNPLQESMEENIWKIEVPKRLPNLKKLDGEPVINEDIPQMLQPPETEAEDES</sequence>
<evidence type="ECO:0000256" key="4">
    <source>
        <dbReference type="ARBA" id="ARBA00022701"/>
    </source>
</evidence>
<reference evidence="12" key="1">
    <citation type="submission" date="2007-04" db="EMBL/GenBank/DDBJ databases">
        <title>Annotation of Pediculus humanus corporis strain USDA.</title>
        <authorList>
            <person name="Kirkness E."/>
            <person name="Hannick L."/>
            <person name="Hass B."/>
            <person name="Bruggner R."/>
            <person name="Lawson D."/>
            <person name="Bidwell S."/>
            <person name="Joardar V."/>
            <person name="Caler E."/>
            <person name="Walenz B."/>
            <person name="Inman J."/>
            <person name="Schobel S."/>
            <person name="Galinsky K."/>
            <person name="Amedeo P."/>
            <person name="Strausberg R."/>
        </authorList>
    </citation>
    <scope>NUCLEOTIDE SEQUENCE</scope>
    <source>
        <strain evidence="12">USDA</strain>
    </source>
</reference>
<evidence type="ECO:0000256" key="1">
    <source>
        <dbReference type="ARBA" id="ARBA00004430"/>
    </source>
</evidence>
<dbReference type="Gene3D" id="3.80.10.10">
    <property type="entry name" value="Ribonuclease Inhibitor"/>
    <property type="match status" value="1"/>
</dbReference>
<proteinExistence type="inferred from homology"/>
<dbReference type="Pfam" id="PF12799">
    <property type="entry name" value="LRR_4"/>
    <property type="match status" value="2"/>
</dbReference>
<dbReference type="InterPro" id="IPR001611">
    <property type="entry name" value="Leu-rich_rpt"/>
</dbReference>
<keyword evidence="2" id="KW-0963">Cytoplasm</keyword>
<dbReference type="GeneID" id="8239860"/>
<dbReference type="STRING" id="121224.E0W4A5"/>
<dbReference type="EnsemblMetazoa" id="PHUM616980-RA">
    <property type="protein sequence ID" value="PHUM616980-PA"/>
    <property type="gene ID" value="PHUM616980"/>
</dbReference>
<dbReference type="KEGG" id="phu:Phum_PHUM616980"/>
<accession>E0W4A5</accession>
<evidence type="ECO:0000313" key="13">
    <source>
        <dbReference type="EnsemblMetazoa" id="PHUM616980-PA"/>
    </source>
</evidence>
<dbReference type="GO" id="GO:0005874">
    <property type="term" value="C:microtubule"/>
    <property type="evidence" value="ECO:0007669"/>
    <property type="project" value="UniProtKB-KW"/>
</dbReference>
<dbReference type="EMBL" id="DS235886">
    <property type="protein sequence ID" value="EEB20461.1"/>
    <property type="molecule type" value="Genomic_DNA"/>
</dbReference>
<dbReference type="OMA" id="NCERISM"/>
<dbReference type="GO" id="GO:0036158">
    <property type="term" value="P:outer dynein arm assembly"/>
    <property type="evidence" value="ECO:0007669"/>
    <property type="project" value="TreeGrafter"/>
</dbReference>
<dbReference type="PANTHER" id="PTHR15454">
    <property type="entry name" value="NISCHARIN RELATED"/>
    <property type="match status" value="1"/>
</dbReference>
<keyword evidence="8" id="KW-0206">Cytoskeleton</keyword>
<dbReference type="EMBL" id="AAZO01007544">
    <property type="status" value="NOT_ANNOTATED_CDS"/>
    <property type="molecule type" value="Genomic_DNA"/>
</dbReference>
<gene>
    <name evidence="13" type="primary">8239860</name>
    <name evidence="12" type="ORF">Phum_PHUM616980</name>
</gene>
<reference evidence="13" key="3">
    <citation type="submission" date="2021-02" db="UniProtKB">
        <authorList>
            <consortium name="EnsemblMetazoa"/>
        </authorList>
    </citation>
    <scope>IDENTIFICATION</scope>
    <source>
        <strain evidence="13">USDA</strain>
    </source>
</reference>
<dbReference type="CTD" id="8239860"/>
<protein>
    <recommendedName>
        <fullName evidence="11">Dynein axonemal light chain 1</fullName>
    </recommendedName>
</protein>
<name>E0W4A5_PEDHC</name>
<evidence type="ECO:0000256" key="9">
    <source>
        <dbReference type="ARBA" id="ARBA00023273"/>
    </source>
</evidence>
<evidence type="ECO:0000256" key="2">
    <source>
        <dbReference type="ARBA" id="ARBA00022490"/>
    </source>
</evidence>
<evidence type="ECO:0000256" key="8">
    <source>
        <dbReference type="ARBA" id="ARBA00023212"/>
    </source>
</evidence>
<dbReference type="OrthoDB" id="266138at2759"/>
<evidence type="ECO:0000256" key="10">
    <source>
        <dbReference type="ARBA" id="ARBA00049659"/>
    </source>
</evidence>
<dbReference type="eggNOG" id="KOG0531">
    <property type="taxonomic scope" value="Eukaryota"/>
</dbReference>
<dbReference type="GO" id="GO:0045504">
    <property type="term" value="F:dynein heavy chain binding"/>
    <property type="evidence" value="ECO:0007669"/>
    <property type="project" value="TreeGrafter"/>
</dbReference>
<dbReference type="RefSeq" id="XP_002433199.1">
    <property type="nucleotide sequence ID" value="XM_002433154.1"/>
</dbReference>
<keyword evidence="9" id="KW-0966">Cell projection</keyword>
<evidence type="ECO:0000313" key="14">
    <source>
        <dbReference type="Proteomes" id="UP000009046"/>
    </source>
</evidence>
<keyword evidence="3" id="KW-0433">Leucine-rich repeat</keyword>
<keyword evidence="14" id="KW-1185">Reference proteome</keyword>
<evidence type="ECO:0000256" key="11">
    <source>
        <dbReference type="ARBA" id="ARBA00049760"/>
    </source>
</evidence>
<dbReference type="FunCoup" id="E0W4A5">
    <property type="interactions" value="16"/>
</dbReference>
<dbReference type="Proteomes" id="UP000009046">
    <property type="component" value="Unassembled WGS sequence"/>
</dbReference>
<dbReference type="PANTHER" id="PTHR15454:SF73">
    <property type="entry name" value="DYNEIN AXONEMAL LIGHT CHAIN 1"/>
    <property type="match status" value="1"/>
</dbReference>
<dbReference type="AlphaFoldDB" id="E0W4A5"/>
<keyword evidence="5" id="KW-0677">Repeat</keyword>
<keyword evidence="6" id="KW-0243">Dynein</keyword>
<dbReference type="GO" id="GO:0005930">
    <property type="term" value="C:axoneme"/>
    <property type="evidence" value="ECO:0007669"/>
    <property type="project" value="UniProtKB-SubCell"/>
</dbReference>
<evidence type="ECO:0000313" key="12">
    <source>
        <dbReference type="EMBL" id="EEB20461.1"/>
    </source>
</evidence>
<dbReference type="InterPro" id="IPR025875">
    <property type="entry name" value="Leu-rich_rpt_4"/>
</dbReference>
<organism>
    <name type="scientific">Pediculus humanus subsp. corporis</name>
    <name type="common">Body louse</name>
    <dbReference type="NCBI Taxonomy" id="121224"/>
    <lineage>
        <taxon>Eukaryota</taxon>
        <taxon>Metazoa</taxon>
        <taxon>Ecdysozoa</taxon>
        <taxon>Arthropoda</taxon>
        <taxon>Hexapoda</taxon>
        <taxon>Insecta</taxon>
        <taxon>Pterygota</taxon>
        <taxon>Neoptera</taxon>
        <taxon>Paraneoptera</taxon>
        <taxon>Psocodea</taxon>
        <taxon>Troctomorpha</taxon>
        <taxon>Phthiraptera</taxon>
        <taxon>Anoplura</taxon>
        <taxon>Pediculidae</taxon>
        <taxon>Pediculus</taxon>
    </lineage>
</organism>
<dbReference type="InterPro" id="IPR032675">
    <property type="entry name" value="LRR_dom_sf"/>
</dbReference>
<dbReference type="GO" id="GO:0043014">
    <property type="term" value="F:alpha-tubulin binding"/>
    <property type="evidence" value="ECO:0007669"/>
    <property type="project" value="TreeGrafter"/>
</dbReference>
<dbReference type="PROSITE" id="PS51450">
    <property type="entry name" value="LRR"/>
    <property type="match status" value="3"/>
</dbReference>
<reference evidence="12" key="2">
    <citation type="submission" date="2007-04" db="EMBL/GenBank/DDBJ databases">
        <title>The genome of the human body louse.</title>
        <authorList>
            <consortium name="The Human Body Louse Genome Consortium"/>
            <person name="Kirkness E."/>
            <person name="Walenz B."/>
            <person name="Hass B."/>
            <person name="Bruggner R."/>
            <person name="Strausberg R."/>
        </authorList>
    </citation>
    <scope>NUCLEOTIDE SEQUENCE</scope>
    <source>
        <strain evidence="12">USDA</strain>
    </source>
</reference>
<dbReference type="GO" id="GO:0030286">
    <property type="term" value="C:dynein complex"/>
    <property type="evidence" value="ECO:0007669"/>
    <property type="project" value="UniProtKB-KW"/>
</dbReference>
<dbReference type="HOGENOM" id="CLU_092189_0_0_1"/>
<dbReference type="VEuPathDB" id="VectorBase:PHUM616980"/>
<evidence type="ECO:0000256" key="5">
    <source>
        <dbReference type="ARBA" id="ARBA00022737"/>
    </source>
</evidence>